<organism evidence="1 2">
    <name type="scientific">Lentinus brumalis</name>
    <dbReference type="NCBI Taxonomy" id="2498619"/>
    <lineage>
        <taxon>Eukaryota</taxon>
        <taxon>Fungi</taxon>
        <taxon>Dikarya</taxon>
        <taxon>Basidiomycota</taxon>
        <taxon>Agaricomycotina</taxon>
        <taxon>Agaricomycetes</taxon>
        <taxon>Polyporales</taxon>
        <taxon>Polyporaceae</taxon>
        <taxon>Lentinus</taxon>
    </lineage>
</organism>
<feature type="non-terminal residue" evidence="1">
    <location>
        <position position="425"/>
    </location>
</feature>
<dbReference type="OrthoDB" id="2802125at2759"/>
<protein>
    <recommendedName>
        <fullName evidence="3">Reverse transcriptase domain-containing protein</fullName>
    </recommendedName>
</protein>
<dbReference type="AlphaFoldDB" id="A0A371CM62"/>
<accession>A0A371CM62</accession>
<evidence type="ECO:0008006" key="3">
    <source>
        <dbReference type="Google" id="ProtNLM"/>
    </source>
</evidence>
<name>A0A371CM62_9APHY</name>
<keyword evidence="2" id="KW-1185">Reference proteome</keyword>
<feature type="non-terminal residue" evidence="1">
    <location>
        <position position="1"/>
    </location>
</feature>
<proteinExistence type="predicted"/>
<reference evidence="1 2" key="1">
    <citation type="journal article" date="2018" name="Biotechnol. Biofuels">
        <title>Integrative visual omics of the white-rot fungus Polyporus brumalis exposes the biotechnological potential of its oxidative enzymes for delignifying raw plant biomass.</title>
        <authorList>
            <person name="Miyauchi S."/>
            <person name="Rancon A."/>
            <person name="Drula E."/>
            <person name="Hage H."/>
            <person name="Chaduli D."/>
            <person name="Favel A."/>
            <person name="Grisel S."/>
            <person name="Henrissat B."/>
            <person name="Herpoel-Gimbert I."/>
            <person name="Ruiz-Duenas F.J."/>
            <person name="Chevret D."/>
            <person name="Hainaut M."/>
            <person name="Lin J."/>
            <person name="Wang M."/>
            <person name="Pangilinan J."/>
            <person name="Lipzen A."/>
            <person name="Lesage-Meessen L."/>
            <person name="Navarro D."/>
            <person name="Riley R."/>
            <person name="Grigoriev I.V."/>
            <person name="Zhou S."/>
            <person name="Raouche S."/>
            <person name="Rosso M.N."/>
        </authorList>
    </citation>
    <scope>NUCLEOTIDE SEQUENCE [LARGE SCALE GENOMIC DNA]</scope>
    <source>
        <strain evidence="1 2">BRFM 1820</strain>
    </source>
</reference>
<dbReference type="PANTHER" id="PTHR47027">
    <property type="entry name" value="REVERSE TRANSCRIPTASE DOMAIN-CONTAINING PROTEIN"/>
    <property type="match status" value="1"/>
</dbReference>
<evidence type="ECO:0000313" key="1">
    <source>
        <dbReference type="EMBL" id="RDX41357.1"/>
    </source>
</evidence>
<sequence>LLDLMRQLYAQLKYVLQFNGEQTTPFQALAGILAGDPMSPVLWLLFIADLSLATHEDDVVLDGRVTNLLLIADDVATMSMSAPGLNCKGVEISAFCFVNLLFLCVPKTLAMIFNALPRDRPDIAIDGEEVNLTDTAAYAGVTFTSTHRDIFVRHYEAKALAARNIANTSLSLESRVGTLPPASVLSMYKSLIEPHLVYGCEAALDVRPLSLKPLVDVQTAYLRRAIGLGPRSQLTPLYTETGIWPLRYRRLALVLRWLLYVLRDRPTLPLAAIREAWQLAQDGHSSWWGDLCLSLLDLPVPVLLPLEDLPTVETARAALQQLELSLARHLFEAVMSSERLPVLQARFRRLPTPITLSHVCCRRTYLTVTHPKHREALVRLIASDHPLGVEEGRRQSWEVPRHRRVCRFCRHCNALEDEAHALLAC</sequence>
<dbReference type="EMBL" id="KZ857515">
    <property type="protein sequence ID" value="RDX41357.1"/>
    <property type="molecule type" value="Genomic_DNA"/>
</dbReference>
<dbReference type="STRING" id="139420.A0A371CM62"/>
<gene>
    <name evidence="1" type="ORF">OH76DRAFT_1304893</name>
</gene>
<dbReference type="Proteomes" id="UP000256964">
    <property type="component" value="Unassembled WGS sequence"/>
</dbReference>
<dbReference type="PANTHER" id="PTHR47027:SF20">
    <property type="entry name" value="REVERSE TRANSCRIPTASE-LIKE PROTEIN WITH RNA-DIRECTED DNA POLYMERASE DOMAIN"/>
    <property type="match status" value="1"/>
</dbReference>
<evidence type="ECO:0000313" key="2">
    <source>
        <dbReference type="Proteomes" id="UP000256964"/>
    </source>
</evidence>